<protein>
    <submittedName>
        <fullName evidence="2">Uncharacterized protein</fullName>
    </submittedName>
</protein>
<organism evidence="2 3">
    <name type="scientific">Trichoderma gamsii</name>
    <dbReference type="NCBI Taxonomy" id="398673"/>
    <lineage>
        <taxon>Eukaryota</taxon>
        <taxon>Fungi</taxon>
        <taxon>Dikarya</taxon>
        <taxon>Ascomycota</taxon>
        <taxon>Pezizomycotina</taxon>
        <taxon>Sordariomycetes</taxon>
        <taxon>Hypocreomycetidae</taxon>
        <taxon>Hypocreales</taxon>
        <taxon>Hypocreaceae</taxon>
        <taxon>Trichoderma</taxon>
    </lineage>
</organism>
<evidence type="ECO:0000256" key="1">
    <source>
        <dbReference type="SAM" id="MobiDB-lite"/>
    </source>
</evidence>
<comment type="caution">
    <text evidence="2">The sequence shown here is derived from an EMBL/GenBank/DDBJ whole genome shotgun (WGS) entry which is preliminary data.</text>
</comment>
<evidence type="ECO:0000313" key="3">
    <source>
        <dbReference type="Proteomes" id="UP000054821"/>
    </source>
</evidence>
<dbReference type="GeneID" id="29981458"/>
<feature type="compositionally biased region" description="Polar residues" evidence="1">
    <location>
        <begin position="27"/>
        <end position="36"/>
    </location>
</feature>
<reference evidence="2 3" key="1">
    <citation type="journal article" date="2016" name="Genome Announc.">
        <title>Draft Whole-Genome Sequence of Trichoderma gamsii T6085, a Promising Biocontrol Agent of Fusarium Head Blight on Wheat.</title>
        <authorList>
            <person name="Baroncelli R."/>
            <person name="Zapparata A."/>
            <person name="Piaggeschi G."/>
            <person name="Sarrocco S."/>
            <person name="Vannacci G."/>
        </authorList>
    </citation>
    <scope>NUCLEOTIDE SEQUENCE [LARGE SCALE GENOMIC DNA]</scope>
    <source>
        <strain evidence="2 3">T6085</strain>
    </source>
</reference>
<feature type="region of interest" description="Disordered" evidence="1">
    <location>
        <begin position="21"/>
        <end position="52"/>
    </location>
</feature>
<sequence length="202" mass="21588">MSQPDPRKLCVVRVPLHARRPPCSIPPSWQQPQSTPALAEAHAAGGSAHSQLHCQHRYRYSQQAYRSSSVAQAPAQRGPPPGKLARRVTGALALGNSPPPWFAAPAGPAGPALWSPSRPRPLFQARAPALIHPLSSLSRAAFTAGQIQRLSDLSAGHRNNTSRLHKPPFLPSATPNLPRPLPGRYVSTRTPIAPLFASLAPV</sequence>
<dbReference type="STRING" id="398673.A0A2P4ZTG1"/>
<keyword evidence="3" id="KW-1185">Reference proteome</keyword>
<accession>A0A2P4ZTG1</accession>
<dbReference type="EMBL" id="JPDN02000009">
    <property type="protein sequence ID" value="PON27533.1"/>
    <property type="molecule type" value="Genomic_DNA"/>
</dbReference>
<dbReference type="AlphaFoldDB" id="A0A2P4ZTG1"/>
<dbReference type="Proteomes" id="UP000054821">
    <property type="component" value="Unassembled WGS sequence"/>
</dbReference>
<dbReference type="RefSeq" id="XP_018665646.1">
    <property type="nucleotide sequence ID" value="XM_018801375.1"/>
</dbReference>
<gene>
    <name evidence="2" type="ORF">TGAM01_v203300</name>
</gene>
<feature type="compositionally biased region" description="Low complexity" evidence="1">
    <location>
        <begin position="37"/>
        <end position="50"/>
    </location>
</feature>
<evidence type="ECO:0000313" key="2">
    <source>
        <dbReference type="EMBL" id="PON27533.1"/>
    </source>
</evidence>
<proteinExistence type="predicted"/>
<feature type="region of interest" description="Disordered" evidence="1">
    <location>
        <begin position="157"/>
        <end position="178"/>
    </location>
</feature>
<name>A0A2P4ZTG1_9HYPO</name>